<evidence type="ECO:0000259" key="7">
    <source>
        <dbReference type="PROSITE" id="PS50104"/>
    </source>
</evidence>
<dbReference type="InterPro" id="IPR035897">
    <property type="entry name" value="Toll_tir_struct_dom_sf"/>
</dbReference>
<dbReference type="GO" id="GO:0006952">
    <property type="term" value="P:defense response"/>
    <property type="evidence" value="ECO:0007669"/>
    <property type="project" value="UniProtKB-KW"/>
</dbReference>
<evidence type="ECO:0000256" key="1">
    <source>
        <dbReference type="ARBA" id="ARBA00008894"/>
    </source>
</evidence>
<keyword evidence="3" id="KW-0611">Plant defense</keyword>
<dbReference type="SMART" id="SM00382">
    <property type="entry name" value="AAA"/>
    <property type="match status" value="2"/>
</dbReference>
<dbReference type="FunFam" id="3.40.50.300:FF:001091">
    <property type="entry name" value="Probable disease resistance protein At1g61300"/>
    <property type="match status" value="2"/>
</dbReference>
<dbReference type="SUPFAM" id="SSF52200">
    <property type="entry name" value="Toll/Interleukin receptor TIR domain"/>
    <property type="match status" value="2"/>
</dbReference>
<dbReference type="SUPFAM" id="SSF52540">
    <property type="entry name" value="P-loop containing nucleoside triphosphate hydrolases"/>
    <property type="match status" value="2"/>
</dbReference>
<dbReference type="PROSITE" id="PS50104">
    <property type="entry name" value="TIR"/>
    <property type="match status" value="2"/>
</dbReference>
<feature type="compositionally biased region" description="Polar residues" evidence="6">
    <location>
        <begin position="1793"/>
        <end position="1804"/>
    </location>
</feature>
<dbReference type="Gene3D" id="3.40.50.300">
    <property type="entry name" value="P-loop containing nucleotide triphosphate hydrolases"/>
    <property type="match status" value="2"/>
</dbReference>
<dbReference type="InterPro" id="IPR002182">
    <property type="entry name" value="NB-ARC"/>
</dbReference>
<evidence type="ECO:0000313" key="8">
    <source>
        <dbReference type="EMBL" id="KAG5532854.1"/>
    </source>
</evidence>
<protein>
    <recommendedName>
        <fullName evidence="7">TIR domain-containing protein</fullName>
    </recommendedName>
</protein>
<dbReference type="GO" id="GO:0007165">
    <property type="term" value="P:signal transduction"/>
    <property type="evidence" value="ECO:0007669"/>
    <property type="project" value="InterPro"/>
</dbReference>
<dbReference type="Pfam" id="PF23247">
    <property type="entry name" value="LRR_RPS2"/>
    <property type="match status" value="1"/>
</dbReference>
<dbReference type="Gene3D" id="1.10.8.430">
    <property type="entry name" value="Helical domain of apoptotic protease-activating factors"/>
    <property type="match status" value="1"/>
</dbReference>
<dbReference type="PRINTS" id="PR00364">
    <property type="entry name" value="DISEASERSIST"/>
</dbReference>
<dbReference type="SMART" id="SM00255">
    <property type="entry name" value="TIR"/>
    <property type="match status" value="2"/>
</dbReference>
<evidence type="ECO:0000313" key="9">
    <source>
        <dbReference type="Proteomes" id="UP000823749"/>
    </source>
</evidence>
<feature type="domain" description="TIR" evidence="7">
    <location>
        <begin position="11"/>
        <end position="175"/>
    </location>
</feature>
<dbReference type="Pfam" id="PF00931">
    <property type="entry name" value="NB-ARC"/>
    <property type="match status" value="2"/>
</dbReference>
<dbReference type="GO" id="GO:0043531">
    <property type="term" value="F:ADP binding"/>
    <property type="evidence" value="ECO:0007669"/>
    <property type="project" value="InterPro"/>
</dbReference>
<keyword evidence="4" id="KW-0067">ATP-binding</keyword>
<dbReference type="EMBL" id="JACTNZ010000009">
    <property type="protein sequence ID" value="KAG5532854.1"/>
    <property type="molecule type" value="Genomic_DNA"/>
</dbReference>
<sequence length="1944" mass="219859">MASSSNSEFECSYDIFLSFQGLDTRKKFTDHLYEALKREGFQTFIEDDEIERGENIKSALQKAIWNSKMSVIVLSKNYATSTSCLFEINTIIEHRKKKSDHFILPVFYEVDPWEIKQQAKKLDFGGKTVRVEEVKGWSVALKEVASMAGMVSQNQSNGYEAKFIEEIVGELKSKQAGKHRRVGDYLELDENMQNLKRKVEYLSGQESDINSEISELQPWKRPKKEVEVWLTDVQRFKDDVQRLEQEVDGETNVFSRKRLGSDIVKKILEASELQEKGRDFDGLNKKWRGGWCSDLLTRPDLLLLRIDELQEGGRLCRSKIRKKKKVGGRFDNVAFPMGRPIDIESTMSSEGFVAFKSMRKAMDEAMEALMDDRVKIVGVYGMGGVGKTTMVKQVGVKAHKEGLFDYVIMAVVSKTVNLRGIQGQLADMLALELHEESEFGRAARLKEKIMRTKKILIVLDDIWTRVELSEIGIPSGSDLEACKSKIILTTRTDHACFTMGSQAKIHLDVASEEDSWTLFRSKAGEVVESHDFLDVARKVAKKCGGLPIALVAAARALGDKELFEWEEAARQLEMGLDTRKNFTDHLYEALKREGFQTFRDDDEIERGENIKSALQKAIWNSRMSVIVLSKNYATSTSCLFEIHTIIEHRKKNSDHFILPVFYEVYPWEIEQQAKKLDFGGKTVRVEEVKGWSAALEEVASMAGMVSQNQPNGKKSNHFILPVFYEVDPWEIKEQAKSLDFGKKKVTVEQVKGWSAALKEVASMAGMVSRNQSNGYEAKFIEEIVGVLCKQAGKHRRVGDYLELDENMQNLKRKVEYLSSQESDINSEISERQPWKRPKKEVEVWLTDVQRFKDDVQRLEQEVVRETNVFSHKRLGSDIDKKILEASELQEKGRDFNGLNKKWCGGWCPDLLTHPDLLSLRIDELQVGGKLCRPKKKKKKKVGGRVDNVAFPMRRPIDIESTMSSEGFVAFESMRKAMDEAMEALKDDRVKIVGVYGMGGVGKTTMVKQVGIKARKEGLFDYVIMAVVAQTVNLRKIQGQLADMLALELHEESEFGRAARLKEKIMRTKKILIVLDDIWTRVELSEIGIPSGSDLEACKSKIILTTRTYHACFTMGSQAKIHLDVASEEDSWTLFRSYAGEVVESHDFCDVARKVANQCGGLPIALVVAARALGDKELFEWEEAARQLEMSTFRNLDEDEKVFKCIKLSYDFLKGDDAKLCFMICCLFPEDTDIRIFEDLVKYGIGHGLFQDANTMIVARGRALSVTKHLQASCLLLESEQEGCVKMHDVVRDMGILIASSDGEHSVMVKAGIGLKEWPREENYRGCTAISLMSNEITKLPDRFVCSRLQTLLLQNNSDVQEIPDAFFEEAKSLRVLDLSSADIQLLPSSLGLLTNLGTLCLNCCQSITDISILGKLKKLEILSLRESCIEELPQEVGELVNLRMLDLTLSNYIKQIPPNVISRLSNLEELYMQGSFAEWGQAVEGTENGTNAGLDELTCLPRLNILKVDICGVQCMPNNVALDPNWIKFNICINREKFTRSFNVQLSKPTTVRPMASLVLDTTINTLPDWFNKVVTEKAEKILYMGCGGLNNILTAYDQARLSGLKSIFIQQCYGIVHLMDSVNWVPSMPVFENLVELSINNMDFLKQICVGQLPHGSLAKLKFLDVQQCSELANVLLQSNLLQRLQNLEVLNVSANSLEEIFRTEQLEEGQIVLQKLREMKLDNLPKLARIWNGPSRLAIFHNLKVLTLIKCKKLGSLFTQSVSRCLLQLEDLWIADCVALEGIIGKDDQGEATSIQSPSSQFKMKENGEKHEEEVMDKIIFPQLKNLLLQNLPCLRSFYSGDAAIECPSLEQVLVQDCPYFGASTSDFNSNKTIQFNNEQHFLLLQKRCVALGAETNFLEEQRAPFSPPTDKVFVGDLIVRSRGEKLSAPEEGVGEEQDRIR</sequence>
<accession>A0AAV6IZS5</accession>
<dbReference type="SUPFAM" id="SSF52058">
    <property type="entry name" value="L domain-like"/>
    <property type="match status" value="2"/>
</dbReference>
<feature type="coiled-coil region" evidence="5">
    <location>
        <begin position="185"/>
        <end position="253"/>
    </location>
</feature>
<dbReference type="InterPro" id="IPR057135">
    <property type="entry name" value="At4g27190-like_LRR"/>
</dbReference>
<dbReference type="InterPro" id="IPR042197">
    <property type="entry name" value="Apaf_helical"/>
</dbReference>
<dbReference type="Proteomes" id="UP000823749">
    <property type="component" value="Chromosome 9"/>
</dbReference>
<gene>
    <name evidence="8" type="ORF">RHGRI_027216</name>
</gene>
<dbReference type="GO" id="GO:0005524">
    <property type="term" value="F:ATP binding"/>
    <property type="evidence" value="ECO:0007669"/>
    <property type="project" value="UniProtKB-KW"/>
</dbReference>
<dbReference type="Gene3D" id="3.40.50.10140">
    <property type="entry name" value="Toll/interleukin-1 receptor homology (TIR) domain"/>
    <property type="match status" value="3"/>
</dbReference>
<keyword evidence="4" id="KW-0547">Nucleotide-binding</keyword>
<comment type="similarity">
    <text evidence="1">Belongs to the disease resistance NB-LRR family.</text>
</comment>
<proteinExistence type="inferred from homology"/>
<dbReference type="InterPro" id="IPR003593">
    <property type="entry name" value="AAA+_ATPase"/>
</dbReference>
<dbReference type="InterPro" id="IPR032675">
    <property type="entry name" value="LRR_dom_sf"/>
</dbReference>
<dbReference type="InterPro" id="IPR027417">
    <property type="entry name" value="P-loop_NTPase"/>
</dbReference>
<comment type="caution">
    <text evidence="8">The sequence shown here is derived from an EMBL/GenBank/DDBJ whole genome shotgun (WGS) entry which is preliminary data.</text>
</comment>
<dbReference type="PANTHER" id="PTHR33463:SF203">
    <property type="entry name" value="AAA+ ATPASE DOMAIN-CONTAINING PROTEIN"/>
    <property type="match status" value="1"/>
</dbReference>
<evidence type="ECO:0000256" key="3">
    <source>
        <dbReference type="ARBA" id="ARBA00022821"/>
    </source>
</evidence>
<dbReference type="Gene3D" id="3.80.10.10">
    <property type="entry name" value="Ribonuclease Inhibitor"/>
    <property type="match status" value="1"/>
</dbReference>
<dbReference type="InterPro" id="IPR050905">
    <property type="entry name" value="Plant_NBS-LRR"/>
</dbReference>
<feature type="region of interest" description="Disordered" evidence="6">
    <location>
        <begin position="1791"/>
        <end position="1810"/>
    </location>
</feature>
<name>A0AAV6IZS5_9ERIC</name>
<feature type="domain" description="TIR" evidence="7">
    <location>
        <begin position="565"/>
        <end position="742"/>
    </location>
</feature>
<keyword evidence="9" id="KW-1185">Reference proteome</keyword>
<evidence type="ECO:0000256" key="5">
    <source>
        <dbReference type="SAM" id="Coils"/>
    </source>
</evidence>
<feature type="coiled-coil region" evidence="5">
    <location>
        <begin position="800"/>
        <end position="868"/>
    </location>
</feature>
<reference evidence="8" key="1">
    <citation type="submission" date="2020-08" db="EMBL/GenBank/DDBJ databases">
        <title>Plant Genome Project.</title>
        <authorList>
            <person name="Zhang R.-G."/>
        </authorList>
    </citation>
    <scope>NUCLEOTIDE SEQUENCE</scope>
    <source>
        <strain evidence="8">WSP0</strain>
        <tissue evidence="8">Leaf</tissue>
    </source>
</reference>
<keyword evidence="5" id="KW-0175">Coiled coil</keyword>
<dbReference type="Pfam" id="PF01582">
    <property type="entry name" value="TIR"/>
    <property type="match status" value="3"/>
</dbReference>
<keyword evidence="2" id="KW-0433">Leucine-rich repeat</keyword>
<evidence type="ECO:0000256" key="4">
    <source>
        <dbReference type="ARBA" id="ARBA00022840"/>
    </source>
</evidence>
<evidence type="ECO:0000256" key="2">
    <source>
        <dbReference type="ARBA" id="ARBA00022614"/>
    </source>
</evidence>
<evidence type="ECO:0000256" key="6">
    <source>
        <dbReference type="SAM" id="MobiDB-lite"/>
    </source>
</evidence>
<organism evidence="8 9">
    <name type="scientific">Rhododendron griersonianum</name>
    <dbReference type="NCBI Taxonomy" id="479676"/>
    <lineage>
        <taxon>Eukaryota</taxon>
        <taxon>Viridiplantae</taxon>
        <taxon>Streptophyta</taxon>
        <taxon>Embryophyta</taxon>
        <taxon>Tracheophyta</taxon>
        <taxon>Spermatophyta</taxon>
        <taxon>Magnoliopsida</taxon>
        <taxon>eudicotyledons</taxon>
        <taxon>Gunneridae</taxon>
        <taxon>Pentapetalae</taxon>
        <taxon>asterids</taxon>
        <taxon>Ericales</taxon>
        <taxon>Ericaceae</taxon>
        <taxon>Ericoideae</taxon>
        <taxon>Rhodoreae</taxon>
        <taxon>Rhododendron</taxon>
    </lineage>
</organism>
<dbReference type="PANTHER" id="PTHR33463">
    <property type="entry name" value="NB-ARC DOMAIN-CONTAINING PROTEIN-RELATED"/>
    <property type="match status" value="1"/>
</dbReference>
<dbReference type="InterPro" id="IPR000157">
    <property type="entry name" value="TIR_dom"/>
</dbReference>